<organism evidence="1">
    <name type="scientific">Gordonia rubripertincta</name>
    <name type="common">Rhodococcus corallinus</name>
    <dbReference type="NCBI Taxonomy" id="36822"/>
    <lineage>
        <taxon>Bacteria</taxon>
        <taxon>Bacillati</taxon>
        <taxon>Actinomycetota</taxon>
        <taxon>Actinomycetes</taxon>
        <taxon>Mycobacteriales</taxon>
        <taxon>Gordoniaceae</taxon>
        <taxon>Gordonia</taxon>
    </lineage>
</organism>
<dbReference type="RefSeq" id="WP_005199780.1">
    <property type="nucleotide sequence ID" value="NZ_JAAXPB010000018.1"/>
</dbReference>
<dbReference type="AlphaFoldDB" id="A0AAW6RGB7"/>
<geneLocation type="plasmid" evidence="1">
    <name>p1517_part_2</name>
</geneLocation>
<accession>A0AAW6RGB7</accession>
<name>A0AAW6RGB7_GORRU</name>
<evidence type="ECO:0000313" key="1">
    <source>
        <dbReference type="EMBL" id="MDG6783135.1"/>
    </source>
</evidence>
<sequence length="145" mass="15142">MTTSRAALTTIPATLSDGTRARIIGRVDAFPGHPDPGTPVEPLTAGTSEPVTDLDGPLFALVSVTWATEVTTVNAHTGASHTKYVPGLLGSPMGTSWYLAMVTPGEHGFTLTGRHAAGHRTATLPDLDGIGAPRQVKVHDFALHR</sequence>
<reference evidence="1" key="1">
    <citation type="submission" date="2023-04" db="EMBL/GenBank/DDBJ databases">
        <title>Characterization and analysis of the complete genome of Gordonia rubripertincta 112, the degrader of aromatic and aliphatic compounds.</title>
        <authorList>
            <person name="Frantsuzova E."/>
            <person name="Bogun A."/>
            <person name="Delegan Y."/>
        </authorList>
    </citation>
    <scope>NUCLEOTIDE SEQUENCE</scope>
    <source>
        <strain evidence="1">112</strain>
        <plasmid evidence="1">p1517_part_2</plasmid>
    </source>
</reference>
<comment type="caution">
    <text evidence="1">The sequence shown here is derived from an EMBL/GenBank/DDBJ whole genome shotgun (WGS) entry which is preliminary data.</text>
</comment>
<proteinExistence type="predicted"/>
<protein>
    <submittedName>
        <fullName evidence="1">Uncharacterized protein</fullName>
    </submittedName>
</protein>
<keyword evidence="1" id="KW-0614">Plasmid</keyword>
<dbReference type="EMBL" id="JARUXG010000017">
    <property type="protein sequence ID" value="MDG6783135.1"/>
    <property type="molecule type" value="Genomic_DNA"/>
</dbReference>
<gene>
    <name evidence="1" type="ORF">QBL07_20145</name>
</gene>